<evidence type="ECO:0000313" key="5">
    <source>
        <dbReference type="EMBL" id="SEF43148.1"/>
    </source>
</evidence>
<reference evidence="5 6" key="1">
    <citation type="submission" date="2016-10" db="EMBL/GenBank/DDBJ databases">
        <authorList>
            <person name="de Groot N.N."/>
        </authorList>
    </citation>
    <scope>NUCLEOTIDE SEQUENCE [LARGE SCALE GENOMIC DNA]</scope>
    <source>
        <strain evidence="5 6">DSM 26656</strain>
    </source>
</reference>
<keyword evidence="3" id="KW-0804">Transcription</keyword>
<dbReference type="InterPro" id="IPR009057">
    <property type="entry name" value="Homeodomain-like_sf"/>
</dbReference>
<sequence>MLPARKSGFMLEPSSALGEASPAGISPGIRRALSHIERHFTETLYLEELAGLAGLSICRFVTVFRRQVGLTPHRFICHRRIRYAKALLRDGMPPALAASEAGFFDQSHLSRHFKNICGITPGRYLRDIEAAPQPSRPRPGYAGAIAL</sequence>
<evidence type="ECO:0000313" key="6">
    <source>
        <dbReference type="Proteomes" id="UP000236743"/>
    </source>
</evidence>
<organism evidence="5 6">
    <name type="scientific">Bosea lathyri</name>
    <dbReference type="NCBI Taxonomy" id="1036778"/>
    <lineage>
        <taxon>Bacteria</taxon>
        <taxon>Pseudomonadati</taxon>
        <taxon>Pseudomonadota</taxon>
        <taxon>Alphaproteobacteria</taxon>
        <taxon>Hyphomicrobiales</taxon>
        <taxon>Boseaceae</taxon>
        <taxon>Bosea</taxon>
    </lineage>
</organism>
<dbReference type="SMART" id="SM00342">
    <property type="entry name" value="HTH_ARAC"/>
    <property type="match status" value="1"/>
</dbReference>
<dbReference type="Gene3D" id="1.10.10.60">
    <property type="entry name" value="Homeodomain-like"/>
    <property type="match status" value="1"/>
</dbReference>
<dbReference type="GO" id="GO:0003700">
    <property type="term" value="F:DNA-binding transcription factor activity"/>
    <property type="evidence" value="ECO:0007669"/>
    <property type="project" value="InterPro"/>
</dbReference>
<dbReference type="InterPro" id="IPR050204">
    <property type="entry name" value="AraC_XylS_family_regulators"/>
</dbReference>
<keyword evidence="2" id="KW-0238">DNA-binding</keyword>
<dbReference type="PANTHER" id="PTHR46796">
    <property type="entry name" value="HTH-TYPE TRANSCRIPTIONAL ACTIVATOR RHAS-RELATED"/>
    <property type="match status" value="1"/>
</dbReference>
<name>A0A1H5RZN9_9HYPH</name>
<accession>A0A1H5RZN9</accession>
<evidence type="ECO:0000256" key="1">
    <source>
        <dbReference type="ARBA" id="ARBA00023015"/>
    </source>
</evidence>
<dbReference type="Proteomes" id="UP000236743">
    <property type="component" value="Unassembled WGS sequence"/>
</dbReference>
<dbReference type="SUPFAM" id="SSF46689">
    <property type="entry name" value="Homeodomain-like"/>
    <property type="match status" value="2"/>
</dbReference>
<gene>
    <name evidence="5" type="ORF">SAMN04488115_10166</name>
</gene>
<keyword evidence="1" id="KW-0805">Transcription regulation</keyword>
<dbReference type="InterPro" id="IPR018060">
    <property type="entry name" value="HTH_AraC"/>
</dbReference>
<protein>
    <submittedName>
        <fullName evidence="5">Transcriptional regulator, AraC family</fullName>
    </submittedName>
</protein>
<dbReference type="AlphaFoldDB" id="A0A1H5RZN9"/>
<dbReference type="GO" id="GO:0043565">
    <property type="term" value="F:sequence-specific DNA binding"/>
    <property type="evidence" value="ECO:0007669"/>
    <property type="project" value="InterPro"/>
</dbReference>
<feature type="domain" description="HTH araC/xylS-type" evidence="4">
    <location>
        <begin position="30"/>
        <end position="127"/>
    </location>
</feature>
<evidence type="ECO:0000256" key="3">
    <source>
        <dbReference type="ARBA" id="ARBA00023163"/>
    </source>
</evidence>
<evidence type="ECO:0000259" key="4">
    <source>
        <dbReference type="PROSITE" id="PS01124"/>
    </source>
</evidence>
<dbReference type="Pfam" id="PF12833">
    <property type="entry name" value="HTH_18"/>
    <property type="match status" value="1"/>
</dbReference>
<dbReference type="PROSITE" id="PS01124">
    <property type="entry name" value="HTH_ARAC_FAMILY_2"/>
    <property type="match status" value="1"/>
</dbReference>
<keyword evidence="6" id="KW-1185">Reference proteome</keyword>
<proteinExistence type="predicted"/>
<dbReference type="EMBL" id="FNUY01000001">
    <property type="protein sequence ID" value="SEF43148.1"/>
    <property type="molecule type" value="Genomic_DNA"/>
</dbReference>
<evidence type="ECO:0000256" key="2">
    <source>
        <dbReference type="ARBA" id="ARBA00023125"/>
    </source>
</evidence>